<dbReference type="SUPFAM" id="SSF53756">
    <property type="entry name" value="UDP-Glycosyltransferase/glycogen phosphorylase"/>
    <property type="match status" value="1"/>
</dbReference>
<dbReference type="STRING" id="51028.A0A0N4VBE5"/>
<dbReference type="Proteomes" id="UP000274131">
    <property type="component" value="Unassembled WGS sequence"/>
</dbReference>
<evidence type="ECO:0000256" key="4">
    <source>
        <dbReference type="ARBA" id="ARBA00022679"/>
    </source>
</evidence>
<gene>
    <name evidence="6" type="ORF">EVEC_LOCUS7335</name>
</gene>
<evidence type="ECO:0000256" key="5">
    <source>
        <dbReference type="ARBA" id="ARBA00047475"/>
    </source>
</evidence>
<name>A0A0N4VBE5_ENTVE</name>
<dbReference type="InterPro" id="IPR002213">
    <property type="entry name" value="UDP_glucos_trans"/>
</dbReference>
<evidence type="ECO:0000313" key="6">
    <source>
        <dbReference type="EMBL" id="VDD92584.1"/>
    </source>
</evidence>
<dbReference type="EC" id="2.4.1.17" evidence="2"/>
<evidence type="ECO:0000313" key="8">
    <source>
        <dbReference type="WBParaSite" id="EVEC_0000785101-mRNA-1"/>
    </source>
</evidence>
<evidence type="ECO:0000313" key="7">
    <source>
        <dbReference type="Proteomes" id="UP000274131"/>
    </source>
</evidence>
<evidence type="ECO:0000256" key="2">
    <source>
        <dbReference type="ARBA" id="ARBA00012544"/>
    </source>
</evidence>
<sequence>MFFRRSRQNNQVSYGLKDHYLRKQSFDIGLVEQYDFCGFGLFQALNITKIFWLSAIGVYSGQAAVFGVDYPLSYMPELLADLDDQMTFLNRVENTLTATVLSVAHKFVFNLELLLYRKHLQSGINPSQLLGNVQFIVANALPIIDFVAPTNDRIVYVARSAEIKKASYMQATLKFRNEFCRNGLASYSALHMDLFWYLLAR</sequence>
<organism evidence="8">
    <name type="scientific">Enterobius vermicularis</name>
    <name type="common">Human pinworm</name>
    <dbReference type="NCBI Taxonomy" id="51028"/>
    <lineage>
        <taxon>Eukaryota</taxon>
        <taxon>Metazoa</taxon>
        <taxon>Ecdysozoa</taxon>
        <taxon>Nematoda</taxon>
        <taxon>Chromadorea</taxon>
        <taxon>Rhabditida</taxon>
        <taxon>Spirurina</taxon>
        <taxon>Oxyuridomorpha</taxon>
        <taxon>Oxyuroidea</taxon>
        <taxon>Oxyuridae</taxon>
        <taxon>Enterobius</taxon>
    </lineage>
</organism>
<reference evidence="6 7" key="2">
    <citation type="submission" date="2018-10" db="EMBL/GenBank/DDBJ databases">
        <authorList>
            <consortium name="Pathogen Informatics"/>
        </authorList>
    </citation>
    <scope>NUCLEOTIDE SEQUENCE [LARGE SCALE GENOMIC DNA]</scope>
</reference>
<proteinExistence type="inferred from homology"/>
<keyword evidence="4" id="KW-0808">Transferase</keyword>
<dbReference type="EMBL" id="UXUI01008878">
    <property type="protein sequence ID" value="VDD92584.1"/>
    <property type="molecule type" value="Genomic_DNA"/>
</dbReference>
<dbReference type="PANTHER" id="PTHR48043:SF22">
    <property type="entry name" value="GLUCURONOSYLTRANSFERASE"/>
    <property type="match status" value="1"/>
</dbReference>
<evidence type="ECO:0000256" key="1">
    <source>
        <dbReference type="ARBA" id="ARBA00009995"/>
    </source>
</evidence>
<keyword evidence="3" id="KW-0328">Glycosyltransferase</keyword>
<dbReference type="WBParaSite" id="EVEC_0000785101-mRNA-1">
    <property type="protein sequence ID" value="EVEC_0000785101-mRNA-1"/>
    <property type="gene ID" value="EVEC_0000785101"/>
</dbReference>
<dbReference type="OrthoDB" id="5835829at2759"/>
<dbReference type="GO" id="GO:0015020">
    <property type="term" value="F:glucuronosyltransferase activity"/>
    <property type="evidence" value="ECO:0007669"/>
    <property type="project" value="UniProtKB-EC"/>
</dbReference>
<comment type="catalytic activity">
    <reaction evidence="5">
        <text>glucuronate acceptor + UDP-alpha-D-glucuronate = acceptor beta-D-glucuronoside + UDP + H(+)</text>
        <dbReference type="Rhea" id="RHEA:21032"/>
        <dbReference type="ChEBI" id="CHEBI:15378"/>
        <dbReference type="ChEBI" id="CHEBI:58052"/>
        <dbReference type="ChEBI" id="CHEBI:58223"/>
        <dbReference type="ChEBI" id="CHEBI:132367"/>
        <dbReference type="ChEBI" id="CHEBI:132368"/>
        <dbReference type="EC" id="2.4.1.17"/>
    </reaction>
</comment>
<keyword evidence="7" id="KW-1185">Reference proteome</keyword>
<protein>
    <recommendedName>
        <fullName evidence="2">glucuronosyltransferase</fullName>
        <ecNumber evidence="2">2.4.1.17</ecNumber>
    </recommendedName>
</protein>
<reference evidence="8" key="1">
    <citation type="submission" date="2017-02" db="UniProtKB">
        <authorList>
            <consortium name="WormBaseParasite"/>
        </authorList>
    </citation>
    <scope>IDENTIFICATION</scope>
</reference>
<evidence type="ECO:0000256" key="3">
    <source>
        <dbReference type="ARBA" id="ARBA00022676"/>
    </source>
</evidence>
<accession>A0A0N4VBE5</accession>
<dbReference type="Pfam" id="PF00201">
    <property type="entry name" value="UDPGT"/>
    <property type="match status" value="1"/>
</dbReference>
<dbReference type="AlphaFoldDB" id="A0A0N4VBE5"/>
<dbReference type="InterPro" id="IPR050271">
    <property type="entry name" value="UDP-glycosyltransferase"/>
</dbReference>
<dbReference type="PANTHER" id="PTHR48043">
    <property type="entry name" value="EG:EG0003.4 PROTEIN-RELATED"/>
    <property type="match status" value="1"/>
</dbReference>
<comment type="similarity">
    <text evidence="1">Belongs to the UDP-glycosyltransferase family.</text>
</comment>